<evidence type="ECO:0000256" key="17">
    <source>
        <dbReference type="PIRSR" id="PIRSR001174-2"/>
    </source>
</evidence>
<feature type="binding site" evidence="14 17">
    <location>
        <begin position="367"/>
        <end position="374"/>
    </location>
    <ligand>
        <name>ATP</name>
        <dbReference type="ChEBI" id="CHEBI:30616"/>
    </ligand>
</feature>
<dbReference type="PRINTS" id="PR00830">
    <property type="entry name" value="ENDOLAPTASE"/>
</dbReference>
<dbReference type="InterPro" id="IPR015947">
    <property type="entry name" value="PUA-like_sf"/>
</dbReference>
<name>A0A9D1LM02_9CLOT</name>
<feature type="domain" description="Lon N-terminal" evidence="21">
    <location>
        <begin position="20"/>
        <end position="215"/>
    </location>
</feature>
<dbReference type="AlphaFoldDB" id="A0A9D1LM02"/>
<dbReference type="PIRSF" id="PIRSF001174">
    <property type="entry name" value="Lon_proteas"/>
    <property type="match status" value="1"/>
</dbReference>
<dbReference type="InterPro" id="IPR008269">
    <property type="entry name" value="Lon_proteolytic"/>
</dbReference>
<comment type="subunit">
    <text evidence="14 15">Homohexamer. Organized in a ring with a central cavity.</text>
</comment>
<dbReference type="Gene3D" id="1.20.5.5270">
    <property type="match status" value="1"/>
</dbReference>
<dbReference type="HAMAP" id="MF_01973">
    <property type="entry name" value="lon_bact"/>
    <property type="match status" value="1"/>
</dbReference>
<comment type="subcellular location">
    <subcellularLocation>
        <location evidence="1 14 15">Cytoplasm</location>
    </subcellularLocation>
</comment>
<dbReference type="FunFam" id="3.40.50.300:FF:000021">
    <property type="entry name" value="Lon protease homolog"/>
    <property type="match status" value="1"/>
</dbReference>
<keyword evidence="7 14" id="KW-0067">ATP-binding</keyword>
<evidence type="ECO:0000256" key="6">
    <source>
        <dbReference type="ARBA" id="ARBA00022825"/>
    </source>
</evidence>
<evidence type="ECO:0000259" key="20">
    <source>
        <dbReference type="PROSITE" id="PS51786"/>
    </source>
</evidence>
<feature type="active site" evidence="14 16">
    <location>
        <position position="690"/>
    </location>
</feature>
<evidence type="ECO:0000256" key="9">
    <source>
        <dbReference type="ARBA" id="ARBA00050665"/>
    </source>
</evidence>
<dbReference type="InterPro" id="IPR027065">
    <property type="entry name" value="Lon_Prtase"/>
</dbReference>
<dbReference type="InterPro" id="IPR027417">
    <property type="entry name" value="P-loop_NTPase"/>
</dbReference>
<evidence type="ECO:0000313" key="23">
    <source>
        <dbReference type="Proteomes" id="UP000824073"/>
    </source>
</evidence>
<dbReference type="SUPFAM" id="SSF54211">
    <property type="entry name" value="Ribosomal protein S5 domain 2-like"/>
    <property type="match status" value="1"/>
</dbReference>
<dbReference type="PROSITE" id="PS51787">
    <property type="entry name" value="LON_N"/>
    <property type="match status" value="1"/>
</dbReference>
<dbReference type="InterPro" id="IPR003959">
    <property type="entry name" value="ATPase_AAA_core"/>
</dbReference>
<evidence type="ECO:0000256" key="16">
    <source>
        <dbReference type="PIRSR" id="PIRSR001174-1"/>
    </source>
</evidence>
<keyword evidence="8 14" id="KW-0346">Stress response</keyword>
<dbReference type="Pfam" id="PF05362">
    <property type="entry name" value="Lon_C"/>
    <property type="match status" value="1"/>
</dbReference>
<evidence type="ECO:0000256" key="7">
    <source>
        <dbReference type="ARBA" id="ARBA00022840"/>
    </source>
</evidence>
<dbReference type="NCBIfam" id="TIGR00763">
    <property type="entry name" value="lon"/>
    <property type="match status" value="1"/>
</dbReference>
<keyword evidence="6 14" id="KW-0720">Serine protease</keyword>
<dbReference type="GO" id="GO:0005524">
    <property type="term" value="F:ATP binding"/>
    <property type="evidence" value="ECO:0007669"/>
    <property type="project" value="UniProtKB-UniRule"/>
</dbReference>
<comment type="induction">
    <text evidence="14">By heat shock.</text>
</comment>
<dbReference type="GO" id="GO:0004176">
    <property type="term" value="F:ATP-dependent peptidase activity"/>
    <property type="evidence" value="ECO:0007669"/>
    <property type="project" value="UniProtKB-UniRule"/>
</dbReference>
<dbReference type="Gene3D" id="1.10.8.60">
    <property type="match status" value="1"/>
</dbReference>
<gene>
    <name evidence="14 22" type="primary">lon</name>
    <name evidence="22" type="ORF">IAB67_08550</name>
</gene>
<dbReference type="Gene3D" id="3.40.50.300">
    <property type="entry name" value="P-loop containing nucleotide triphosphate hydrolases"/>
    <property type="match status" value="1"/>
</dbReference>
<evidence type="ECO:0000256" key="11">
    <source>
        <dbReference type="ARBA" id="ARBA00066743"/>
    </source>
</evidence>
<evidence type="ECO:0000256" key="18">
    <source>
        <dbReference type="PROSITE-ProRule" id="PRU01122"/>
    </source>
</evidence>
<evidence type="ECO:0000259" key="21">
    <source>
        <dbReference type="PROSITE" id="PS51787"/>
    </source>
</evidence>
<dbReference type="Proteomes" id="UP000824073">
    <property type="component" value="Unassembled WGS sequence"/>
</dbReference>
<dbReference type="GO" id="GO:0006515">
    <property type="term" value="P:protein quality control for misfolded or incompletely synthesized proteins"/>
    <property type="evidence" value="ECO:0007669"/>
    <property type="project" value="UniProtKB-UniRule"/>
</dbReference>
<evidence type="ECO:0000256" key="5">
    <source>
        <dbReference type="ARBA" id="ARBA00022801"/>
    </source>
</evidence>
<evidence type="ECO:0000256" key="2">
    <source>
        <dbReference type="ARBA" id="ARBA00022490"/>
    </source>
</evidence>
<dbReference type="InterPro" id="IPR003111">
    <property type="entry name" value="Lon_prtase_N"/>
</dbReference>
<dbReference type="PROSITE" id="PS51786">
    <property type="entry name" value="LON_PROTEOLYTIC"/>
    <property type="match status" value="1"/>
</dbReference>
<reference evidence="22" key="2">
    <citation type="journal article" date="2021" name="PeerJ">
        <title>Extensive microbial diversity within the chicken gut microbiome revealed by metagenomics and culture.</title>
        <authorList>
            <person name="Gilroy R."/>
            <person name="Ravi A."/>
            <person name="Getino M."/>
            <person name="Pursley I."/>
            <person name="Horton D.L."/>
            <person name="Alikhan N.F."/>
            <person name="Baker D."/>
            <person name="Gharbi K."/>
            <person name="Hall N."/>
            <person name="Watson M."/>
            <person name="Adriaenssens E.M."/>
            <person name="Foster-Nyarko E."/>
            <person name="Jarju S."/>
            <person name="Secka A."/>
            <person name="Antonio M."/>
            <person name="Oren A."/>
            <person name="Chaudhuri R.R."/>
            <person name="La Ragione R."/>
            <person name="Hildebrand F."/>
            <person name="Pallen M.J."/>
        </authorList>
    </citation>
    <scope>NUCLEOTIDE SEQUENCE</scope>
    <source>
        <strain evidence="22">CHK191-8634</strain>
    </source>
</reference>
<accession>A0A9D1LM02</accession>
<organism evidence="22 23">
    <name type="scientific">Candidatus Ventrousia excrementavium</name>
    <dbReference type="NCBI Taxonomy" id="2840961"/>
    <lineage>
        <taxon>Bacteria</taxon>
        <taxon>Bacillati</taxon>
        <taxon>Bacillota</taxon>
        <taxon>Clostridia</taxon>
        <taxon>Eubacteriales</taxon>
        <taxon>Clostridiaceae</taxon>
        <taxon>Clostridiaceae incertae sedis</taxon>
        <taxon>Candidatus Ventrousia</taxon>
    </lineage>
</organism>
<keyword evidence="4 14" id="KW-0547">Nucleotide-binding</keyword>
<dbReference type="SUPFAM" id="SSF52540">
    <property type="entry name" value="P-loop containing nucleoside triphosphate hydrolases"/>
    <property type="match status" value="1"/>
</dbReference>
<dbReference type="GO" id="GO:0034605">
    <property type="term" value="P:cellular response to heat"/>
    <property type="evidence" value="ECO:0007669"/>
    <property type="project" value="UniProtKB-UniRule"/>
</dbReference>
<dbReference type="InterPro" id="IPR054594">
    <property type="entry name" value="Lon_lid"/>
</dbReference>
<keyword evidence="5 14" id="KW-0378">Hydrolase</keyword>
<dbReference type="Pfam" id="PF02190">
    <property type="entry name" value="LON_substr_bdg"/>
    <property type="match status" value="1"/>
</dbReference>
<dbReference type="EMBL" id="DVMR01000063">
    <property type="protein sequence ID" value="HIU44328.1"/>
    <property type="molecule type" value="Genomic_DNA"/>
</dbReference>
<keyword evidence="3 14" id="KW-0645">Protease</keyword>
<dbReference type="SMART" id="SM00464">
    <property type="entry name" value="LON"/>
    <property type="match status" value="1"/>
</dbReference>
<evidence type="ECO:0000256" key="4">
    <source>
        <dbReference type="ARBA" id="ARBA00022741"/>
    </source>
</evidence>
<dbReference type="SUPFAM" id="SSF88697">
    <property type="entry name" value="PUA domain-like"/>
    <property type="match status" value="1"/>
</dbReference>
<evidence type="ECO:0000256" key="12">
    <source>
        <dbReference type="ARBA" id="ARBA00071934"/>
    </source>
</evidence>
<sequence>MATIQAKRSTKIDEIKTYHIPTLALRGVTIFPNVLFHFDVGRIKSVKALEQAMAGGQRVFLVTQKDVHVEDPGKDDLYAIGTVAKVRQILKLSNTSLRVLVEGENRARLDELVCTEPYLAAHITEYPARKVAPVTQRDHALLRSVRELFMEYSELAPKMTGDILLNVMESDDMAFLSDYVAQNIQLRAEDKQQLLEQAEPRRRMMLLSRVLMQEIDVLTLEADLQNKVKDQIDKNQRDYYLREQLKAISEELGEGEDGVSESQAYLQKIEDAKLPQEVHDKLVKEAGRLAKMQSSSPESGVIRTYLDTCLELPWTTVTRENQSIQKAQEILDADHYGLEKVKERILEFFAVKSMTGEVKGQILCLVGPPGVGKTSVARSIARCMGRKYARLSLGGVRDEADIRGHRRTYIGAMPGRIINALIQAGSRNCLILIDEIDKLGSDYKGDPSSALLEVFDTEQNTAFRDHFIELPFDLSDVLFVTTANTLDTIPAPLRDRMEIIELSSYTDEEKLQIAKKHLMPKQLKKHGLKASQLRVSDAALRRVISEYTRESGVRTLERQLAKLCRKADRRILETECKQVRVTEDNLSAFLGVPRFKNEKMTAVPECGLVNGLAWTQVGGELLEVEAMAIPGTGKIELTGNLGDVMRESARAALTYIRSRATELGIAEDFYQKKDIHIHFPEGAVPKDGPSAGIAMATAVISALTGRPVSRFFAMTGEITLRGRVLPIGGLKEKTMAAFRSGVNTVLVPEDNRPDLTEIDPTVLKNLNFVPVSHMDQVVDVIFGADLRRQPENGAAEPLAAPVAIPPQEHPVPACTYR</sequence>
<dbReference type="PANTHER" id="PTHR10046">
    <property type="entry name" value="ATP DEPENDENT LON PROTEASE FAMILY MEMBER"/>
    <property type="match status" value="1"/>
</dbReference>
<evidence type="ECO:0000256" key="8">
    <source>
        <dbReference type="ARBA" id="ARBA00023016"/>
    </source>
</evidence>
<dbReference type="Gene3D" id="2.30.130.40">
    <property type="entry name" value="LON domain-like"/>
    <property type="match status" value="1"/>
</dbReference>
<keyword evidence="2 14" id="KW-0963">Cytoplasm</keyword>
<evidence type="ECO:0000256" key="19">
    <source>
        <dbReference type="RuleBase" id="RU000591"/>
    </source>
</evidence>
<feature type="domain" description="Lon proteolytic" evidence="20">
    <location>
        <begin position="603"/>
        <end position="784"/>
    </location>
</feature>
<comment type="caution">
    <text evidence="22">The sequence shown here is derived from an EMBL/GenBank/DDBJ whole genome shotgun (WGS) entry which is preliminary data.</text>
</comment>
<dbReference type="InterPro" id="IPR004815">
    <property type="entry name" value="Lon_bac/euk-typ"/>
</dbReference>
<comment type="similarity">
    <text evidence="14 15 18 19">Belongs to the peptidase S16 family.</text>
</comment>
<evidence type="ECO:0000256" key="3">
    <source>
        <dbReference type="ARBA" id="ARBA00022670"/>
    </source>
</evidence>
<evidence type="ECO:0000256" key="15">
    <source>
        <dbReference type="PIRNR" id="PIRNR001174"/>
    </source>
</evidence>
<comment type="function">
    <text evidence="10 14">ATP-dependent serine protease that mediates the selective degradation of mutant and abnormal proteins as well as certain short-lived regulatory proteins. Required for cellular homeostasis and for survival from DNA damage and developmental changes induced by stress. Degrades polypeptides processively to yield small peptide fragments that are 5 to 10 amino acids long. Binds to DNA in a double-stranded, site-specific manner.</text>
</comment>
<protein>
    <recommendedName>
        <fullName evidence="12 14">Lon protease</fullName>
        <ecNumber evidence="11 14">3.4.21.53</ecNumber>
    </recommendedName>
    <alternativeName>
        <fullName evidence="13 14">ATP-dependent protease La</fullName>
    </alternativeName>
</protein>
<dbReference type="Gene3D" id="3.30.230.10">
    <property type="match status" value="1"/>
</dbReference>
<dbReference type="Pfam" id="PF22667">
    <property type="entry name" value="Lon_lid"/>
    <property type="match status" value="1"/>
</dbReference>
<comment type="catalytic activity">
    <reaction evidence="9 14 15 18">
        <text>Hydrolysis of proteins in presence of ATP.</text>
        <dbReference type="EC" id="3.4.21.53"/>
    </reaction>
</comment>
<dbReference type="GO" id="GO:0005737">
    <property type="term" value="C:cytoplasm"/>
    <property type="evidence" value="ECO:0007669"/>
    <property type="project" value="UniProtKB-SubCell"/>
</dbReference>
<evidence type="ECO:0000256" key="13">
    <source>
        <dbReference type="ARBA" id="ARBA00082722"/>
    </source>
</evidence>
<dbReference type="InterPro" id="IPR046336">
    <property type="entry name" value="Lon_prtase_N_sf"/>
</dbReference>
<evidence type="ECO:0000313" key="22">
    <source>
        <dbReference type="EMBL" id="HIU44328.1"/>
    </source>
</evidence>
<dbReference type="PROSITE" id="PS01046">
    <property type="entry name" value="LON_SER"/>
    <property type="match status" value="1"/>
</dbReference>
<dbReference type="InterPro" id="IPR014721">
    <property type="entry name" value="Ribsml_uS5_D2-typ_fold_subgr"/>
</dbReference>
<dbReference type="Gene3D" id="1.20.58.1480">
    <property type="match status" value="1"/>
</dbReference>
<reference evidence="22" key="1">
    <citation type="submission" date="2020-10" db="EMBL/GenBank/DDBJ databases">
        <authorList>
            <person name="Gilroy R."/>
        </authorList>
    </citation>
    <scope>NUCLEOTIDE SEQUENCE</scope>
    <source>
        <strain evidence="22">CHK191-8634</strain>
    </source>
</reference>
<dbReference type="InterPro" id="IPR008268">
    <property type="entry name" value="Peptidase_S16_AS"/>
</dbReference>
<feature type="active site" evidence="14 16">
    <location>
        <position position="733"/>
    </location>
</feature>
<evidence type="ECO:0000256" key="10">
    <source>
        <dbReference type="ARBA" id="ARBA00053875"/>
    </source>
</evidence>
<evidence type="ECO:0000256" key="1">
    <source>
        <dbReference type="ARBA" id="ARBA00004496"/>
    </source>
</evidence>
<dbReference type="GO" id="GO:0004252">
    <property type="term" value="F:serine-type endopeptidase activity"/>
    <property type="evidence" value="ECO:0007669"/>
    <property type="project" value="UniProtKB-UniRule"/>
</dbReference>
<dbReference type="EC" id="3.4.21.53" evidence="11 14"/>
<dbReference type="SMART" id="SM00382">
    <property type="entry name" value="AAA"/>
    <property type="match status" value="1"/>
</dbReference>
<proteinExistence type="evidence at transcript level"/>
<dbReference type="InterPro" id="IPR020568">
    <property type="entry name" value="Ribosomal_Su5_D2-typ_SF"/>
</dbReference>
<dbReference type="InterPro" id="IPR003593">
    <property type="entry name" value="AAA+_ATPase"/>
</dbReference>
<dbReference type="CDD" id="cd19500">
    <property type="entry name" value="RecA-like_Lon"/>
    <property type="match status" value="1"/>
</dbReference>
<evidence type="ECO:0000256" key="14">
    <source>
        <dbReference type="HAMAP-Rule" id="MF_01973"/>
    </source>
</evidence>
<dbReference type="GO" id="GO:0016887">
    <property type="term" value="F:ATP hydrolysis activity"/>
    <property type="evidence" value="ECO:0007669"/>
    <property type="project" value="UniProtKB-UniRule"/>
</dbReference>
<dbReference type="InterPro" id="IPR027543">
    <property type="entry name" value="Lon_bac"/>
</dbReference>
<dbReference type="Pfam" id="PF00004">
    <property type="entry name" value="AAA"/>
    <property type="match status" value="1"/>
</dbReference>
<dbReference type="GO" id="GO:0043565">
    <property type="term" value="F:sequence-specific DNA binding"/>
    <property type="evidence" value="ECO:0007669"/>
    <property type="project" value="UniProtKB-UniRule"/>
</dbReference>